<keyword evidence="5" id="KW-1185">Reference proteome</keyword>
<dbReference type="GO" id="GO:0016757">
    <property type="term" value="F:glycosyltransferase activity"/>
    <property type="evidence" value="ECO:0007669"/>
    <property type="project" value="InterPro"/>
</dbReference>
<evidence type="ECO:0000259" key="1">
    <source>
        <dbReference type="Pfam" id="PF00534"/>
    </source>
</evidence>
<dbReference type="Gene3D" id="3.40.50.2000">
    <property type="entry name" value="Glycogen Phosphorylase B"/>
    <property type="match status" value="2"/>
</dbReference>
<proteinExistence type="predicted"/>
<dbReference type="PANTHER" id="PTHR45947">
    <property type="entry name" value="SULFOQUINOVOSYL TRANSFERASE SQD2"/>
    <property type="match status" value="1"/>
</dbReference>
<gene>
    <name evidence="2" type="ORF">GJQ69_09215</name>
    <name evidence="3" type="ORF">GKP14_03370</name>
</gene>
<dbReference type="InterPro" id="IPR050194">
    <property type="entry name" value="Glycosyltransferase_grp1"/>
</dbReference>
<dbReference type="KEGG" id="clf:GJQ69_09215"/>
<dbReference type="AlphaFoldDB" id="A0A859DSH5"/>
<accession>A0A859DSH5</accession>
<keyword evidence="2" id="KW-0808">Transferase</keyword>
<evidence type="ECO:0000313" key="5">
    <source>
        <dbReference type="Proteomes" id="UP000509623"/>
    </source>
</evidence>
<dbReference type="InterPro" id="IPR001296">
    <property type="entry name" value="Glyco_trans_1"/>
</dbReference>
<dbReference type="Proteomes" id="UP000509623">
    <property type="component" value="Chromosome"/>
</dbReference>
<reference evidence="3" key="2">
    <citation type="journal article" date="2021" name="Appl. Environ. Microbiol.">
        <title>Adaptability of a Caproate-Producing Bacterium Contributes to Its Dominance in an Anaerobic Fermentation System.</title>
        <authorList>
            <person name="Wang H."/>
            <person name="Gu Y."/>
            <person name="Zhou W."/>
            <person name="Zhao D."/>
            <person name="Qiao Z."/>
            <person name="Zheng J."/>
            <person name="Gao J."/>
            <person name="Chen X."/>
            <person name="Ren C."/>
            <person name="Xu Y."/>
        </authorList>
    </citation>
    <scope>NUCLEOTIDE SEQUENCE</scope>
    <source>
        <strain evidence="3">JNU-WLY1368</strain>
    </source>
</reference>
<dbReference type="SUPFAM" id="SSF53756">
    <property type="entry name" value="UDP-Glycosyltransferase/glycogen phosphorylase"/>
    <property type="match status" value="1"/>
</dbReference>
<evidence type="ECO:0000313" key="3">
    <source>
        <dbReference type="EMBL" id="QKO30135.1"/>
    </source>
</evidence>
<dbReference type="PANTHER" id="PTHR45947:SF3">
    <property type="entry name" value="SULFOQUINOVOSYL TRANSFERASE SQD2"/>
    <property type="match status" value="1"/>
</dbReference>
<protein>
    <submittedName>
        <fullName evidence="2">Glycosyltransferase</fullName>
    </submittedName>
</protein>
<dbReference type="EMBL" id="CP046051">
    <property type="protein sequence ID" value="QKN24636.1"/>
    <property type="molecule type" value="Genomic_DNA"/>
</dbReference>
<dbReference type="Proteomes" id="UP000501316">
    <property type="component" value="Chromosome"/>
</dbReference>
<reference evidence="3" key="3">
    <citation type="journal article" date="2022" name="Int. J. Syst. Evol. Microbiol.">
        <title>Caproicibacterium lactatifermentans sp. nov., isolated from pit clay used for the production of Chinese strong aroma-type liquor.</title>
        <authorList>
            <person name="Wang H."/>
            <person name="Gu Y."/>
            <person name="Zhao D."/>
            <person name="Qiao Z."/>
            <person name="Zheng J."/>
            <person name="Gao J."/>
            <person name="Ren C."/>
            <person name="Xu Y."/>
        </authorList>
    </citation>
    <scope>NUCLEOTIDE SEQUENCE</scope>
    <source>
        <strain evidence="3">JNU-WLY1368</strain>
    </source>
</reference>
<feature type="domain" description="Glycosyl transferase family 1" evidence="1">
    <location>
        <begin position="226"/>
        <end position="384"/>
    </location>
</feature>
<evidence type="ECO:0000313" key="4">
    <source>
        <dbReference type="Proteomes" id="UP000501316"/>
    </source>
</evidence>
<name>A0A859DSH5_9FIRM</name>
<reference evidence="4 5" key="1">
    <citation type="submission" date="2019-11" db="EMBL/GenBank/DDBJ databases">
        <authorList>
            <person name="Ren C."/>
            <person name="Wang H."/>
            <person name="Xu Y."/>
        </authorList>
    </citation>
    <scope>NUCLEOTIDE SEQUENCE [LARGE SCALE GENOMIC DNA]</scope>
    <source>
        <strain evidence="5">JNU-WLY1368</strain>
        <strain evidence="2 4">LBM 19010</strain>
    </source>
</reference>
<evidence type="ECO:0000313" key="2">
    <source>
        <dbReference type="EMBL" id="QKN24636.1"/>
    </source>
</evidence>
<sequence length="409" mass="45022">MKLLILLTTSFPLGSGEDFIPAELARAFGFDRILVCPCSPQKGAVQTKSLPEGCELVQLPRRSLGRSAYMRLLLRSDVRAEISLLAKEGQLNGERTHELLFFAKNAVEIAAALTETISVRPGDEVVLYSYWLYDAAAAGVRFADSLRKQGVTVRQISRAHGFDIHPERRKSGYLPMRRYLFHHLDRICPCSEDGAVVLRQQAGPDAGKIACAYLGTNDNGIGQHSREPFRLLSCSYLVPVKRIHLLIAALQQTDFPVVWTHIGSGPLENELQAEAEKLPPNVTVQFLGQKTNAEVLAYYREHAVSVFVNVSSSEGIPVTIMEAASFGTPVVATDVGGTHEIVKNGENGFLLPADFTPQALLAALQKMRNMDAEAYDGFCRNARKIWAEKFSAEKNYHAFYSALNGGNTL</sequence>
<organism evidence="2 4">
    <name type="scientific">Caproicibacterium lactatifermentans</name>
    <dbReference type="NCBI Taxonomy" id="2666138"/>
    <lineage>
        <taxon>Bacteria</taxon>
        <taxon>Bacillati</taxon>
        <taxon>Bacillota</taxon>
        <taxon>Clostridia</taxon>
        <taxon>Eubacteriales</taxon>
        <taxon>Oscillospiraceae</taxon>
        <taxon>Caproicibacterium</taxon>
    </lineage>
</organism>
<dbReference type="Pfam" id="PF00534">
    <property type="entry name" value="Glycos_transf_1"/>
    <property type="match status" value="1"/>
</dbReference>
<dbReference type="RefSeq" id="WP_086036699.1">
    <property type="nucleotide sequence ID" value="NZ_CP046051.1"/>
</dbReference>
<dbReference type="EMBL" id="CP046161">
    <property type="protein sequence ID" value="QKO30135.1"/>
    <property type="molecule type" value="Genomic_DNA"/>
</dbReference>